<dbReference type="SUPFAM" id="SSF56219">
    <property type="entry name" value="DNase I-like"/>
    <property type="match status" value="1"/>
</dbReference>
<gene>
    <name evidence="11" type="ORF">SAMN05421773_105226</name>
</gene>
<comment type="cofactor">
    <cofactor evidence="1">
        <name>Mn(2+)</name>
        <dbReference type="ChEBI" id="CHEBI:29035"/>
    </cofactor>
</comment>
<evidence type="ECO:0000256" key="9">
    <source>
        <dbReference type="SAM" id="MobiDB-lite"/>
    </source>
</evidence>
<evidence type="ECO:0000256" key="2">
    <source>
        <dbReference type="ARBA" id="ARBA00001946"/>
    </source>
</evidence>
<reference evidence="11 12" key="1">
    <citation type="submission" date="2016-10" db="EMBL/GenBank/DDBJ databases">
        <authorList>
            <person name="de Groot N.N."/>
        </authorList>
    </citation>
    <scope>NUCLEOTIDE SEQUENCE [LARGE SCALE GENOMIC DNA]</scope>
    <source>
        <strain evidence="11 12">CGMCC 4.5739</strain>
    </source>
</reference>
<evidence type="ECO:0000259" key="10">
    <source>
        <dbReference type="Pfam" id="PF03372"/>
    </source>
</evidence>
<dbReference type="PANTHER" id="PTHR15822:SF4">
    <property type="entry name" value="TYROSYL-DNA PHOSPHODIESTERASE 2"/>
    <property type="match status" value="1"/>
</dbReference>
<dbReference type="EMBL" id="FOLM01000005">
    <property type="protein sequence ID" value="SFC72386.1"/>
    <property type="molecule type" value="Genomic_DNA"/>
</dbReference>
<keyword evidence="8" id="KW-0234">DNA repair</keyword>
<dbReference type="AlphaFoldDB" id="A0A1I1LHF9"/>
<keyword evidence="3" id="KW-0540">Nuclease</keyword>
<organism evidence="11 12">
    <name type="scientific">Streptomyces aidingensis</name>
    <dbReference type="NCBI Taxonomy" id="910347"/>
    <lineage>
        <taxon>Bacteria</taxon>
        <taxon>Bacillati</taxon>
        <taxon>Actinomycetota</taxon>
        <taxon>Actinomycetes</taxon>
        <taxon>Kitasatosporales</taxon>
        <taxon>Streptomycetaceae</taxon>
        <taxon>Streptomyces</taxon>
    </lineage>
</organism>
<sequence>MIRACAPDVVCLQEAPRFLRWRRQAGRLGMATGLVHVAGGAPSCGTMIMSRLWPKVEHTGDVPLPYGPGHHRRVVATARLRFGDSVTGPVLTVASCHLANDYPNERLSQAGVLLDRITGPDGLAAGGPAVVAGDINDQPGGRAFRRLSGTLRDAWAAAPAGGEHTWSATRPQRRIDAVLCTPEVEIVSCGVPHGLPGVREADLRAATDHLPLLAVLRLPPRARAAAAPPDPGGGPRPGPSPLG</sequence>
<dbReference type="Proteomes" id="UP000199207">
    <property type="component" value="Unassembled WGS sequence"/>
</dbReference>
<comment type="cofactor">
    <cofactor evidence="2">
        <name>Mg(2+)</name>
        <dbReference type="ChEBI" id="CHEBI:18420"/>
    </cofactor>
</comment>
<evidence type="ECO:0000256" key="4">
    <source>
        <dbReference type="ARBA" id="ARBA00022723"/>
    </source>
</evidence>
<keyword evidence="7" id="KW-0460">Magnesium</keyword>
<keyword evidence="12" id="KW-1185">Reference proteome</keyword>
<dbReference type="PANTHER" id="PTHR15822">
    <property type="entry name" value="TRAF AND TNF RECEPTOR-ASSOCIATED PROTEIN"/>
    <property type="match status" value="1"/>
</dbReference>
<dbReference type="GO" id="GO:0004527">
    <property type="term" value="F:exonuclease activity"/>
    <property type="evidence" value="ECO:0007669"/>
    <property type="project" value="UniProtKB-KW"/>
</dbReference>
<dbReference type="GO" id="GO:0046872">
    <property type="term" value="F:metal ion binding"/>
    <property type="evidence" value="ECO:0007669"/>
    <property type="project" value="UniProtKB-KW"/>
</dbReference>
<name>A0A1I1LHF9_9ACTN</name>
<proteinExistence type="predicted"/>
<dbReference type="Pfam" id="PF03372">
    <property type="entry name" value="Exo_endo_phos"/>
    <property type="match status" value="1"/>
</dbReference>
<dbReference type="InterPro" id="IPR051547">
    <property type="entry name" value="TDP2-like"/>
</dbReference>
<evidence type="ECO:0000256" key="3">
    <source>
        <dbReference type="ARBA" id="ARBA00022722"/>
    </source>
</evidence>
<keyword evidence="6 11" id="KW-0378">Hydrolase</keyword>
<dbReference type="STRING" id="910347.SAMN05421773_105226"/>
<dbReference type="GO" id="GO:0006281">
    <property type="term" value="P:DNA repair"/>
    <property type="evidence" value="ECO:0007669"/>
    <property type="project" value="UniProtKB-KW"/>
</dbReference>
<evidence type="ECO:0000313" key="12">
    <source>
        <dbReference type="Proteomes" id="UP000199207"/>
    </source>
</evidence>
<evidence type="ECO:0000256" key="6">
    <source>
        <dbReference type="ARBA" id="ARBA00022801"/>
    </source>
</evidence>
<protein>
    <submittedName>
        <fullName evidence="11">Metal-dependent hydrolase, endonuclease/exonuclease/phosphatase family</fullName>
    </submittedName>
</protein>
<feature type="compositionally biased region" description="Pro residues" evidence="9">
    <location>
        <begin position="228"/>
        <end position="243"/>
    </location>
</feature>
<evidence type="ECO:0000256" key="7">
    <source>
        <dbReference type="ARBA" id="ARBA00022842"/>
    </source>
</evidence>
<evidence type="ECO:0000256" key="5">
    <source>
        <dbReference type="ARBA" id="ARBA00022763"/>
    </source>
</evidence>
<dbReference type="GO" id="GO:0004519">
    <property type="term" value="F:endonuclease activity"/>
    <property type="evidence" value="ECO:0007669"/>
    <property type="project" value="UniProtKB-KW"/>
</dbReference>
<dbReference type="InterPro" id="IPR036691">
    <property type="entry name" value="Endo/exonu/phosph_ase_sf"/>
</dbReference>
<feature type="domain" description="Endonuclease/exonuclease/phosphatase" evidence="10">
    <location>
        <begin position="2"/>
        <end position="209"/>
    </location>
</feature>
<keyword evidence="11" id="KW-0269">Exonuclease</keyword>
<evidence type="ECO:0000313" key="11">
    <source>
        <dbReference type="EMBL" id="SFC72386.1"/>
    </source>
</evidence>
<evidence type="ECO:0000256" key="8">
    <source>
        <dbReference type="ARBA" id="ARBA00023204"/>
    </source>
</evidence>
<keyword evidence="4" id="KW-0479">Metal-binding</keyword>
<accession>A0A1I1LHF9</accession>
<keyword evidence="11" id="KW-0255">Endonuclease</keyword>
<dbReference type="Gene3D" id="3.60.10.10">
    <property type="entry name" value="Endonuclease/exonuclease/phosphatase"/>
    <property type="match status" value="1"/>
</dbReference>
<evidence type="ECO:0000256" key="1">
    <source>
        <dbReference type="ARBA" id="ARBA00001936"/>
    </source>
</evidence>
<dbReference type="InterPro" id="IPR005135">
    <property type="entry name" value="Endo/exonuclease/phosphatase"/>
</dbReference>
<keyword evidence="5" id="KW-0227">DNA damage</keyword>
<feature type="region of interest" description="Disordered" evidence="9">
    <location>
        <begin position="223"/>
        <end position="243"/>
    </location>
</feature>